<dbReference type="GO" id="GO:0005576">
    <property type="term" value="C:extracellular region"/>
    <property type="evidence" value="ECO:0007669"/>
    <property type="project" value="InterPro"/>
</dbReference>
<organism evidence="3 4">
    <name type="scientific">Magallana gigas</name>
    <name type="common">Pacific oyster</name>
    <name type="synonym">Crassostrea gigas</name>
    <dbReference type="NCBI Taxonomy" id="29159"/>
    <lineage>
        <taxon>Eukaryota</taxon>
        <taxon>Metazoa</taxon>
        <taxon>Spiralia</taxon>
        <taxon>Lophotrochozoa</taxon>
        <taxon>Mollusca</taxon>
        <taxon>Bivalvia</taxon>
        <taxon>Autobranchia</taxon>
        <taxon>Pteriomorphia</taxon>
        <taxon>Ostreida</taxon>
        <taxon>Ostreoidea</taxon>
        <taxon>Ostreidae</taxon>
        <taxon>Magallana</taxon>
    </lineage>
</organism>
<evidence type="ECO:0000256" key="1">
    <source>
        <dbReference type="SAM" id="Coils"/>
    </source>
</evidence>
<proteinExistence type="predicted"/>
<protein>
    <recommendedName>
        <fullName evidence="2">Chitin-binding type-2 domain-containing protein</fullName>
    </recommendedName>
</protein>
<accession>A0A8W8LT33</accession>
<name>A0A8W8LT33_MAGGI</name>
<dbReference type="InterPro" id="IPR002557">
    <property type="entry name" value="Chitin-bd_dom"/>
</dbReference>
<dbReference type="PROSITE" id="PS50940">
    <property type="entry name" value="CHIT_BIND_II"/>
    <property type="match status" value="1"/>
</dbReference>
<evidence type="ECO:0000259" key="2">
    <source>
        <dbReference type="PROSITE" id="PS50940"/>
    </source>
</evidence>
<sequence length="301" mass="35872">MKRRTKPIENIEGKLCQRKCQESFHIRGEYVTSEVKYILTQIMERTYELLFQMILYISVFWILSNCQQLYESECNSQHDSFYRVCKVNALETTIQRSEKQNKELLLRLSDSEQKNLKNTAAYRDILKLYRSQIVPNDTNIAEMCLQHTELVIGSSTDCHRYYNCSEQSRFVHKKWPTPYLHECVYPFMFSEETLKCENYSMVFCWKRFEATWECRYFFHQYESPISVIPCQDRFPNCEGYDDGLWSTFRRRIGPPWHKICKNNRTISIGQCPFDEVLNIQTFIVNGTCDVLQVVIKNSTTV</sequence>
<keyword evidence="1" id="KW-0175">Coiled coil</keyword>
<reference evidence="3" key="1">
    <citation type="submission" date="2022-08" db="UniProtKB">
        <authorList>
            <consortium name="EnsemblMetazoa"/>
        </authorList>
    </citation>
    <scope>IDENTIFICATION</scope>
    <source>
        <strain evidence="3">05x7-T-G4-1.051#20</strain>
    </source>
</reference>
<dbReference type="GO" id="GO:0008061">
    <property type="term" value="F:chitin binding"/>
    <property type="evidence" value="ECO:0007669"/>
    <property type="project" value="InterPro"/>
</dbReference>
<dbReference type="Proteomes" id="UP000005408">
    <property type="component" value="Unassembled WGS sequence"/>
</dbReference>
<keyword evidence="4" id="KW-1185">Reference proteome</keyword>
<feature type="domain" description="Chitin-binding type-2" evidence="2">
    <location>
        <begin position="141"/>
        <end position="206"/>
    </location>
</feature>
<evidence type="ECO:0000313" key="4">
    <source>
        <dbReference type="Proteomes" id="UP000005408"/>
    </source>
</evidence>
<evidence type="ECO:0000313" key="3">
    <source>
        <dbReference type="EnsemblMetazoa" id="G29881.5:cds"/>
    </source>
</evidence>
<dbReference type="AlphaFoldDB" id="A0A8W8LT33"/>
<dbReference type="EnsemblMetazoa" id="G29881.5">
    <property type="protein sequence ID" value="G29881.5:cds"/>
    <property type="gene ID" value="G29881"/>
</dbReference>
<feature type="coiled-coil region" evidence="1">
    <location>
        <begin position="87"/>
        <end position="114"/>
    </location>
</feature>